<dbReference type="Proteomes" id="UP000315700">
    <property type="component" value="Chromosome"/>
</dbReference>
<keyword evidence="1" id="KW-0812">Transmembrane</keyword>
<dbReference type="EMBL" id="CP036271">
    <property type="protein sequence ID" value="QDT54308.1"/>
    <property type="molecule type" value="Genomic_DNA"/>
</dbReference>
<feature type="transmembrane region" description="Helical" evidence="1">
    <location>
        <begin position="108"/>
        <end position="129"/>
    </location>
</feature>
<reference evidence="2 3" key="1">
    <citation type="submission" date="2019-02" db="EMBL/GenBank/DDBJ databases">
        <title>Deep-cultivation of Planctomycetes and their phenomic and genomic characterization uncovers novel biology.</title>
        <authorList>
            <person name="Wiegand S."/>
            <person name="Jogler M."/>
            <person name="Boedeker C."/>
            <person name="Pinto D."/>
            <person name="Vollmers J."/>
            <person name="Rivas-Marin E."/>
            <person name="Kohn T."/>
            <person name="Peeters S.H."/>
            <person name="Heuer A."/>
            <person name="Rast P."/>
            <person name="Oberbeckmann S."/>
            <person name="Bunk B."/>
            <person name="Jeske O."/>
            <person name="Meyerdierks A."/>
            <person name="Storesund J.E."/>
            <person name="Kallscheuer N."/>
            <person name="Luecker S."/>
            <person name="Lage O.M."/>
            <person name="Pohl T."/>
            <person name="Merkel B.J."/>
            <person name="Hornburger P."/>
            <person name="Mueller R.-W."/>
            <person name="Bruemmer F."/>
            <person name="Labrenz M."/>
            <person name="Spormann A.M."/>
            <person name="Op den Camp H."/>
            <person name="Overmann J."/>
            <person name="Amann R."/>
            <person name="Jetten M.S.M."/>
            <person name="Mascher T."/>
            <person name="Medema M.H."/>
            <person name="Devos D.P."/>
            <person name="Kaster A.-K."/>
            <person name="Ovreas L."/>
            <person name="Rohde M."/>
            <person name="Galperin M.Y."/>
            <person name="Jogler C."/>
        </authorList>
    </citation>
    <scope>NUCLEOTIDE SEQUENCE [LARGE SCALE GENOMIC DNA]</scope>
    <source>
        <strain evidence="2 3">Pan44</strain>
    </source>
</reference>
<dbReference type="InterPro" id="IPR000829">
    <property type="entry name" value="DAGK"/>
</dbReference>
<keyword evidence="1" id="KW-0472">Membrane</keyword>
<accession>A0A517SDW8</accession>
<dbReference type="GO" id="GO:0008654">
    <property type="term" value="P:phospholipid biosynthetic process"/>
    <property type="evidence" value="ECO:0007669"/>
    <property type="project" value="InterPro"/>
</dbReference>
<organism evidence="2 3">
    <name type="scientific">Caulifigura coniformis</name>
    <dbReference type="NCBI Taxonomy" id="2527983"/>
    <lineage>
        <taxon>Bacteria</taxon>
        <taxon>Pseudomonadati</taxon>
        <taxon>Planctomycetota</taxon>
        <taxon>Planctomycetia</taxon>
        <taxon>Planctomycetales</taxon>
        <taxon>Planctomycetaceae</taxon>
        <taxon>Caulifigura</taxon>
    </lineage>
</organism>
<proteinExistence type="predicted"/>
<feature type="transmembrane region" description="Helical" evidence="1">
    <location>
        <begin position="36"/>
        <end position="60"/>
    </location>
</feature>
<evidence type="ECO:0000313" key="2">
    <source>
        <dbReference type="EMBL" id="QDT54308.1"/>
    </source>
</evidence>
<name>A0A517SDW8_9PLAN</name>
<protein>
    <submittedName>
        <fullName evidence="2">Prokaryotic diacylglycerol kinase</fullName>
    </submittedName>
</protein>
<dbReference type="InParanoid" id="A0A517SDW8"/>
<evidence type="ECO:0000313" key="3">
    <source>
        <dbReference type="Proteomes" id="UP000315700"/>
    </source>
</evidence>
<dbReference type="AlphaFoldDB" id="A0A517SDW8"/>
<dbReference type="OrthoDB" id="215805at2"/>
<dbReference type="InterPro" id="IPR036945">
    <property type="entry name" value="DAGK_sf"/>
</dbReference>
<gene>
    <name evidence="2" type="ORF">Pan44_23370</name>
</gene>
<dbReference type="KEGG" id="ccos:Pan44_23370"/>
<sequence length="136" mass="14533">MSVHASTRSAEMSTINLSRRPAWRERLVMLERGVMLSFRGSSIVAIHFFCALIGSTAGLVLGLGALQWSILVLCFSTTLAAELSHQAVKKLCRSSSLGRADARCAEQLSAAAATLALCGAILVALIVLLSRVAEFW</sequence>
<evidence type="ECO:0000256" key="1">
    <source>
        <dbReference type="SAM" id="Phobius"/>
    </source>
</evidence>
<keyword evidence="3" id="KW-1185">Reference proteome</keyword>
<dbReference type="GO" id="GO:0016020">
    <property type="term" value="C:membrane"/>
    <property type="evidence" value="ECO:0007669"/>
    <property type="project" value="InterPro"/>
</dbReference>
<dbReference type="Pfam" id="PF01219">
    <property type="entry name" value="DAGK_prokar"/>
    <property type="match status" value="1"/>
</dbReference>
<keyword evidence="2" id="KW-0418">Kinase</keyword>
<dbReference type="GO" id="GO:0016301">
    <property type="term" value="F:kinase activity"/>
    <property type="evidence" value="ECO:0007669"/>
    <property type="project" value="UniProtKB-KW"/>
</dbReference>
<dbReference type="Gene3D" id="1.10.287.3610">
    <property type="match status" value="1"/>
</dbReference>
<keyword evidence="2" id="KW-0808">Transferase</keyword>
<keyword evidence="1" id="KW-1133">Transmembrane helix</keyword>